<dbReference type="OrthoDB" id="2993351at2759"/>
<organism evidence="5 6">
    <name type="scientific">Lachnellula subtilissima</name>
    <dbReference type="NCBI Taxonomy" id="602034"/>
    <lineage>
        <taxon>Eukaryota</taxon>
        <taxon>Fungi</taxon>
        <taxon>Dikarya</taxon>
        <taxon>Ascomycota</taxon>
        <taxon>Pezizomycotina</taxon>
        <taxon>Leotiomycetes</taxon>
        <taxon>Helotiales</taxon>
        <taxon>Lachnaceae</taxon>
        <taxon>Lachnellula</taxon>
    </lineage>
</organism>
<dbReference type="Proteomes" id="UP000462212">
    <property type="component" value="Unassembled WGS sequence"/>
</dbReference>
<dbReference type="EMBL" id="QGMJ01000040">
    <property type="protein sequence ID" value="TVY44374.1"/>
    <property type="molecule type" value="Genomic_DNA"/>
</dbReference>
<dbReference type="InterPro" id="IPR011057">
    <property type="entry name" value="Mss4-like_sf"/>
</dbReference>
<keyword evidence="3" id="KW-0862">Zinc</keyword>
<evidence type="ECO:0000256" key="1">
    <source>
        <dbReference type="ARBA" id="ARBA00005495"/>
    </source>
</evidence>
<dbReference type="Pfam" id="PF04828">
    <property type="entry name" value="GFA"/>
    <property type="match status" value="1"/>
</dbReference>
<evidence type="ECO:0000313" key="6">
    <source>
        <dbReference type="Proteomes" id="UP000462212"/>
    </source>
</evidence>
<protein>
    <submittedName>
        <fullName evidence="5">Centromere protein V</fullName>
    </submittedName>
</protein>
<evidence type="ECO:0000313" key="5">
    <source>
        <dbReference type="EMBL" id="TVY44374.1"/>
    </source>
</evidence>
<proteinExistence type="inferred from homology"/>
<dbReference type="InterPro" id="IPR006913">
    <property type="entry name" value="CENP-V/GFA"/>
</dbReference>
<comment type="similarity">
    <text evidence="1">Belongs to the Gfa family.</text>
</comment>
<dbReference type="InterPro" id="IPR052355">
    <property type="entry name" value="CENP-V-like"/>
</dbReference>
<dbReference type="AlphaFoldDB" id="A0A8H8S2S0"/>
<dbReference type="Gene3D" id="2.170.150.70">
    <property type="match status" value="1"/>
</dbReference>
<keyword evidence="6" id="KW-1185">Reference proteome</keyword>
<dbReference type="PANTHER" id="PTHR28620">
    <property type="entry name" value="CENTROMERE PROTEIN V"/>
    <property type="match status" value="1"/>
</dbReference>
<comment type="caution">
    <text evidence="5">The sequence shown here is derived from an EMBL/GenBank/DDBJ whole genome shotgun (WGS) entry which is preliminary data.</text>
</comment>
<reference evidence="5 6" key="1">
    <citation type="submission" date="2018-05" db="EMBL/GenBank/DDBJ databases">
        <title>Genome sequencing and assembly of the regulated plant pathogen Lachnellula willkommii and related sister species for the development of diagnostic species identification markers.</title>
        <authorList>
            <person name="Giroux E."/>
            <person name="Bilodeau G."/>
        </authorList>
    </citation>
    <scope>NUCLEOTIDE SEQUENCE [LARGE SCALE GENOMIC DNA]</scope>
    <source>
        <strain evidence="5 6">CBS 197.66</strain>
    </source>
</reference>
<evidence type="ECO:0000259" key="4">
    <source>
        <dbReference type="PROSITE" id="PS51891"/>
    </source>
</evidence>
<evidence type="ECO:0000256" key="2">
    <source>
        <dbReference type="ARBA" id="ARBA00022723"/>
    </source>
</evidence>
<keyword evidence="2" id="KW-0479">Metal-binding</keyword>
<dbReference type="PROSITE" id="PS51891">
    <property type="entry name" value="CENP_V_GFA"/>
    <property type="match status" value="1"/>
</dbReference>
<name>A0A8H8S2S0_9HELO</name>
<gene>
    <name evidence="5" type="primary">CENPV</name>
    <name evidence="5" type="ORF">LSUB1_G000702</name>
</gene>
<evidence type="ECO:0000256" key="3">
    <source>
        <dbReference type="ARBA" id="ARBA00022833"/>
    </source>
</evidence>
<dbReference type="PANTHER" id="PTHR28620:SF1">
    <property type="entry name" value="CENP-V_GFA DOMAIN-CONTAINING PROTEIN"/>
    <property type="match status" value="1"/>
</dbReference>
<dbReference type="SUPFAM" id="SSF51316">
    <property type="entry name" value="Mss4-like"/>
    <property type="match status" value="1"/>
</dbReference>
<feature type="domain" description="CENP-V/GFA" evidence="4">
    <location>
        <begin position="34"/>
        <end position="152"/>
    </location>
</feature>
<dbReference type="GO" id="GO:0046872">
    <property type="term" value="F:metal ion binding"/>
    <property type="evidence" value="ECO:0007669"/>
    <property type="project" value="UniProtKB-KW"/>
</dbReference>
<sequence>MAPSLNPSFSNAAPLDFAHITVVEETPKSEHTSHTGACHCGTVKFNVTLKCPFPKYPVNACSCSACTRNGYLFVYPKRSDFEITQGYENLTSYTFNTCTRSHKFCKTCGSSMLIDFQLAEQGETDPRKDILALNVRNFKDIDLDTLQYTYYDGKRLIPSNE</sequence>
<dbReference type="GO" id="GO:0016846">
    <property type="term" value="F:carbon-sulfur lyase activity"/>
    <property type="evidence" value="ECO:0007669"/>
    <property type="project" value="InterPro"/>
</dbReference>
<accession>A0A8H8S2S0</accession>